<dbReference type="RefSeq" id="WP_139040419.1">
    <property type="nucleotide sequence ID" value="NZ_VDDA01000044.1"/>
</dbReference>
<sequence>MDKITFDAHLQELQKQEKQTQKRFKLDLEDQVAILGEDGPMMGFDRQYIYHTAWAARCLSRIKPAFHVDFSSILYFTAIISAFFPVKYYDFRKSLLSLDAVTTGSVDLVSADKIKTGSLSSISCMHVVEHIGLGRYGDPIDYDGDLKAIRELQRIVAPGGDFLFVAPVGANGLIQFNANRIYNYYEIRRELTKGFHLIEEALIPGGWEHGLVYQPSESLIDSQFHACGCFWLKKYTSSTEEMK</sequence>
<gene>
    <name evidence="1" type="ORF">FF100_33925</name>
</gene>
<comment type="caution">
    <text evidence="1">The sequence shown here is derived from an EMBL/GenBank/DDBJ whole genome shotgun (WGS) entry which is preliminary data.</text>
</comment>
<organism evidence="1 2">
    <name type="scientific">Methylobacterium terricola</name>
    <dbReference type="NCBI Taxonomy" id="2583531"/>
    <lineage>
        <taxon>Bacteria</taxon>
        <taxon>Pseudomonadati</taxon>
        <taxon>Pseudomonadota</taxon>
        <taxon>Alphaproteobacteria</taxon>
        <taxon>Hyphomicrobiales</taxon>
        <taxon>Methylobacteriaceae</taxon>
        <taxon>Methylobacterium</taxon>
    </lineage>
</organism>
<accession>A0A5C4L5W7</accession>
<dbReference type="Proteomes" id="UP000305267">
    <property type="component" value="Unassembled WGS sequence"/>
</dbReference>
<proteinExistence type="predicted"/>
<dbReference type="AlphaFoldDB" id="A0A5C4L5W7"/>
<reference evidence="1 2" key="1">
    <citation type="submission" date="2019-06" db="EMBL/GenBank/DDBJ databases">
        <title>Genome of Methylobacterium sp. 17Sr1-39.</title>
        <authorList>
            <person name="Seo T."/>
        </authorList>
    </citation>
    <scope>NUCLEOTIDE SEQUENCE [LARGE SCALE GENOMIC DNA]</scope>
    <source>
        <strain evidence="1 2">17Sr1-39</strain>
    </source>
</reference>
<dbReference type="Gene3D" id="3.40.50.150">
    <property type="entry name" value="Vaccinia Virus protein VP39"/>
    <property type="match status" value="1"/>
</dbReference>
<protein>
    <submittedName>
        <fullName evidence="1">DUF268 domain-containing protein</fullName>
    </submittedName>
</protein>
<dbReference type="InterPro" id="IPR004951">
    <property type="entry name" value="DUF268_CAE_spp"/>
</dbReference>
<dbReference type="EMBL" id="VDDA01000044">
    <property type="protein sequence ID" value="TNC06816.1"/>
    <property type="molecule type" value="Genomic_DNA"/>
</dbReference>
<dbReference type="Pfam" id="PF03269">
    <property type="entry name" value="DUF268"/>
    <property type="match status" value="1"/>
</dbReference>
<dbReference type="InterPro" id="IPR029063">
    <property type="entry name" value="SAM-dependent_MTases_sf"/>
</dbReference>
<evidence type="ECO:0000313" key="2">
    <source>
        <dbReference type="Proteomes" id="UP000305267"/>
    </source>
</evidence>
<dbReference type="OrthoDB" id="9792586at2"/>
<keyword evidence="2" id="KW-1185">Reference proteome</keyword>
<evidence type="ECO:0000313" key="1">
    <source>
        <dbReference type="EMBL" id="TNC06816.1"/>
    </source>
</evidence>
<name>A0A5C4L5W7_9HYPH</name>